<evidence type="ECO:0000256" key="3">
    <source>
        <dbReference type="PIRSR" id="PIRSR603782-1"/>
    </source>
</evidence>
<name>A0A1G6QY50_9ACTN</name>
<dbReference type="GO" id="GO:0046872">
    <property type="term" value="F:metal ion binding"/>
    <property type="evidence" value="ECO:0007669"/>
    <property type="project" value="UniProtKB-KW"/>
</dbReference>
<dbReference type="PANTHER" id="PTHR12151:SF25">
    <property type="entry name" value="LINALOOL DEHYDRATASE_ISOMERASE DOMAIN-CONTAINING PROTEIN"/>
    <property type="match status" value="1"/>
</dbReference>
<dbReference type="PROSITE" id="PS51257">
    <property type="entry name" value="PROKAR_LIPOPROTEIN"/>
    <property type="match status" value="1"/>
</dbReference>
<gene>
    <name evidence="5" type="ORF">SAMN05421872_10564</name>
</gene>
<dbReference type="OrthoDB" id="9790194at2"/>
<dbReference type="PANTHER" id="PTHR12151">
    <property type="entry name" value="ELECTRON TRANSPORT PROTIN SCO1/SENC FAMILY MEMBER"/>
    <property type="match status" value="1"/>
</dbReference>
<feature type="disulfide bond" description="Redox-active" evidence="4">
    <location>
        <begin position="71"/>
        <end position="75"/>
    </location>
</feature>
<sequence length="200" mass="21216">MRRAGILLASLLLLVGCGSDTPEGELSATVVPDRPFEIGAQQLTDTDGEPVSLADGADARLTLVFFGYTHCPDICPATMQTIASALTRLSDADRKQVGMTFVSTDPTRDTAPVLRRYLDRYDPSFVGLTGDITTVAELGKTVGIYVVEGEEGKPLTDEELGGHGTQVLALDGSGEVPVYWGQDTSSAEYAADIEMLLGDD</sequence>
<dbReference type="InterPro" id="IPR003782">
    <property type="entry name" value="SCO1/SenC"/>
</dbReference>
<dbReference type="STRING" id="1045774.SAMN05421872_10564"/>
<reference evidence="6" key="1">
    <citation type="submission" date="2016-10" db="EMBL/GenBank/DDBJ databases">
        <authorList>
            <person name="Varghese N."/>
            <person name="Submissions S."/>
        </authorList>
    </citation>
    <scope>NUCLEOTIDE SEQUENCE [LARGE SCALE GENOMIC DNA]</scope>
    <source>
        <strain evidence="6">CGMCC 4.6858</strain>
    </source>
</reference>
<dbReference type="CDD" id="cd02968">
    <property type="entry name" value="SCO"/>
    <property type="match status" value="1"/>
</dbReference>
<keyword evidence="4" id="KW-1015">Disulfide bond</keyword>
<organism evidence="5 6">
    <name type="scientific">Nocardioides lianchengensis</name>
    <dbReference type="NCBI Taxonomy" id="1045774"/>
    <lineage>
        <taxon>Bacteria</taxon>
        <taxon>Bacillati</taxon>
        <taxon>Actinomycetota</taxon>
        <taxon>Actinomycetes</taxon>
        <taxon>Propionibacteriales</taxon>
        <taxon>Nocardioidaceae</taxon>
        <taxon>Nocardioides</taxon>
    </lineage>
</organism>
<dbReference type="RefSeq" id="WP_090854751.1">
    <property type="nucleotide sequence ID" value="NZ_FMZM01000005.1"/>
</dbReference>
<dbReference type="InterPro" id="IPR013766">
    <property type="entry name" value="Thioredoxin_domain"/>
</dbReference>
<protein>
    <submittedName>
        <fullName evidence="5">Protein SCO1/2</fullName>
    </submittedName>
</protein>
<evidence type="ECO:0000256" key="2">
    <source>
        <dbReference type="ARBA" id="ARBA00023008"/>
    </source>
</evidence>
<proteinExistence type="inferred from homology"/>
<dbReference type="AlphaFoldDB" id="A0A1G6QY50"/>
<keyword evidence="6" id="KW-1185">Reference proteome</keyword>
<feature type="binding site" evidence="3">
    <location>
        <position position="71"/>
    </location>
    <ligand>
        <name>Cu cation</name>
        <dbReference type="ChEBI" id="CHEBI:23378"/>
    </ligand>
</feature>
<evidence type="ECO:0000256" key="1">
    <source>
        <dbReference type="ARBA" id="ARBA00010996"/>
    </source>
</evidence>
<dbReference type="InterPro" id="IPR036249">
    <property type="entry name" value="Thioredoxin-like_sf"/>
</dbReference>
<dbReference type="SUPFAM" id="SSF52833">
    <property type="entry name" value="Thioredoxin-like"/>
    <property type="match status" value="1"/>
</dbReference>
<evidence type="ECO:0000313" key="5">
    <source>
        <dbReference type="EMBL" id="SDC96894.1"/>
    </source>
</evidence>
<dbReference type="Gene3D" id="3.40.30.10">
    <property type="entry name" value="Glutaredoxin"/>
    <property type="match status" value="1"/>
</dbReference>
<evidence type="ECO:0000256" key="4">
    <source>
        <dbReference type="PIRSR" id="PIRSR603782-2"/>
    </source>
</evidence>
<evidence type="ECO:0000313" key="6">
    <source>
        <dbReference type="Proteomes" id="UP000199034"/>
    </source>
</evidence>
<dbReference type="EMBL" id="FMZM01000005">
    <property type="protein sequence ID" value="SDC96894.1"/>
    <property type="molecule type" value="Genomic_DNA"/>
</dbReference>
<keyword evidence="2 3" id="KW-0186">Copper</keyword>
<dbReference type="Proteomes" id="UP000199034">
    <property type="component" value="Unassembled WGS sequence"/>
</dbReference>
<comment type="similarity">
    <text evidence="1">Belongs to the SCO1/2 family.</text>
</comment>
<accession>A0A1G6QY50</accession>
<feature type="binding site" evidence="3">
    <location>
        <position position="75"/>
    </location>
    <ligand>
        <name>Cu cation</name>
        <dbReference type="ChEBI" id="CHEBI:23378"/>
    </ligand>
</feature>
<dbReference type="Pfam" id="PF02630">
    <property type="entry name" value="SCO1-SenC"/>
    <property type="match status" value="1"/>
</dbReference>
<keyword evidence="3" id="KW-0479">Metal-binding</keyword>
<feature type="binding site" evidence="3">
    <location>
        <position position="163"/>
    </location>
    <ligand>
        <name>Cu cation</name>
        <dbReference type="ChEBI" id="CHEBI:23378"/>
    </ligand>
</feature>
<dbReference type="PROSITE" id="PS51352">
    <property type="entry name" value="THIOREDOXIN_2"/>
    <property type="match status" value="1"/>
</dbReference>